<dbReference type="GO" id="GO:0003677">
    <property type="term" value="F:DNA binding"/>
    <property type="evidence" value="ECO:0007669"/>
    <property type="project" value="UniProtKB-UniRule"/>
</dbReference>
<dbReference type="InterPro" id="IPR001647">
    <property type="entry name" value="HTH_TetR"/>
</dbReference>
<dbReference type="OrthoDB" id="9812993at2"/>
<proteinExistence type="predicted"/>
<dbReference type="RefSeq" id="WP_072991742.1">
    <property type="nucleotide sequence ID" value="NZ_FQZB01000017.1"/>
</dbReference>
<dbReference type="AlphaFoldDB" id="A0A1M6SEI1"/>
<organism evidence="4 5">
    <name type="scientific">Clostridium cavendishii DSM 21758</name>
    <dbReference type="NCBI Taxonomy" id="1121302"/>
    <lineage>
        <taxon>Bacteria</taxon>
        <taxon>Bacillati</taxon>
        <taxon>Bacillota</taxon>
        <taxon>Clostridia</taxon>
        <taxon>Eubacteriales</taxon>
        <taxon>Clostridiaceae</taxon>
        <taxon>Clostridium</taxon>
    </lineage>
</organism>
<keyword evidence="1 2" id="KW-0238">DNA-binding</keyword>
<dbReference type="PANTHER" id="PTHR43479:SF22">
    <property type="entry name" value="TRANSCRIPTIONAL REGULATOR, TETR FAMILY"/>
    <property type="match status" value="1"/>
</dbReference>
<dbReference type="InterPro" id="IPR023772">
    <property type="entry name" value="DNA-bd_HTH_TetR-type_CS"/>
</dbReference>
<gene>
    <name evidence="4" type="ORF">SAMN02745163_03786</name>
</gene>
<dbReference type="EMBL" id="FQZB01000017">
    <property type="protein sequence ID" value="SHK42967.1"/>
    <property type="molecule type" value="Genomic_DNA"/>
</dbReference>
<dbReference type="Proteomes" id="UP000184310">
    <property type="component" value="Unassembled WGS sequence"/>
</dbReference>
<dbReference type="STRING" id="1121302.SAMN02745163_03786"/>
<reference evidence="4 5" key="1">
    <citation type="submission" date="2016-11" db="EMBL/GenBank/DDBJ databases">
        <authorList>
            <person name="Jaros S."/>
            <person name="Januszkiewicz K."/>
            <person name="Wedrychowicz H."/>
        </authorList>
    </citation>
    <scope>NUCLEOTIDE SEQUENCE [LARGE SCALE GENOMIC DNA]</scope>
    <source>
        <strain evidence="4 5">DSM 21758</strain>
    </source>
</reference>
<dbReference type="InterPro" id="IPR009057">
    <property type="entry name" value="Homeodomain-like_sf"/>
</dbReference>
<keyword evidence="5" id="KW-1185">Reference proteome</keyword>
<name>A0A1M6SEI1_9CLOT</name>
<evidence type="ECO:0000313" key="4">
    <source>
        <dbReference type="EMBL" id="SHK42967.1"/>
    </source>
</evidence>
<evidence type="ECO:0000256" key="2">
    <source>
        <dbReference type="PROSITE-ProRule" id="PRU00335"/>
    </source>
</evidence>
<evidence type="ECO:0000256" key="1">
    <source>
        <dbReference type="ARBA" id="ARBA00023125"/>
    </source>
</evidence>
<feature type="DNA-binding region" description="H-T-H motif" evidence="2">
    <location>
        <begin position="25"/>
        <end position="44"/>
    </location>
</feature>
<dbReference type="PROSITE" id="PS50977">
    <property type="entry name" value="HTH_TETR_2"/>
    <property type="match status" value="1"/>
</dbReference>
<dbReference type="InterPro" id="IPR050624">
    <property type="entry name" value="HTH-type_Tx_Regulator"/>
</dbReference>
<accession>A0A1M6SEI1</accession>
<dbReference type="SUPFAM" id="SSF46689">
    <property type="entry name" value="Homeodomain-like"/>
    <property type="match status" value="1"/>
</dbReference>
<dbReference type="PRINTS" id="PR00455">
    <property type="entry name" value="HTHTETR"/>
</dbReference>
<sequence>MNNMRSQILNKSSLLFIRKGFHFTSMQEIADSCEIAKGTLYKFFPSKDELFIEVFNDCFEQFFNEMKFDNGNTPLDRLSQEIAYQISYFVKNSFMIIDYRDVAIQANPKFTHVLNEGRARLLAWHERCLITAYGDIIEPYLGELLIFLRGIIKSYQFFFLESTVNVSINDVAIFIVQQIGAVISNLIETKHIPLINKELLKNSETTDLQARTLKDEIITIFNELNLSVSSLKNNNQKDEASSIVSALLEEIISNKPRIYILHALLSYLRKIHELKSLVDDALELVAKIT</sequence>
<protein>
    <submittedName>
        <fullName evidence="4">Transcriptional regulator, TetR family</fullName>
    </submittedName>
</protein>
<dbReference type="PROSITE" id="PS01081">
    <property type="entry name" value="HTH_TETR_1"/>
    <property type="match status" value="1"/>
</dbReference>
<evidence type="ECO:0000313" key="5">
    <source>
        <dbReference type="Proteomes" id="UP000184310"/>
    </source>
</evidence>
<dbReference type="PANTHER" id="PTHR43479">
    <property type="entry name" value="ACREF/ENVCD OPERON REPRESSOR-RELATED"/>
    <property type="match status" value="1"/>
</dbReference>
<dbReference type="Gene3D" id="1.10.357.10">
    <property type="entry name" value="Tetracycline Repressor, domain 2"/>
    <property type="match status" value="1"/>
</dbReference>
<feature type="domain" description="HTH tetR-type" evidence="3">
    <location>
        <begin position="2"/>
        <end position="62"/>
    </location>
</feature>
<evidence type="ECO:0000259" key="3">
    <source>
        <dbReference type="PROSITE" id="PS50977"/>
    </source>
</evidence>
<dbReference type="Pfam" id="PF00440">
    <property type="entry name" value="TetR_N"/>
    <property type="match status" value="1"/>
</dbReference>